<keyword evidence="2" id="KW-1185">Reference proteome</keyword>
<name>A0A4D9EL61_9SAUR</name>
<gene>
    <name evidence="1" type="ORF">DR999_PMT10132</name>
</gene>
<accession>A0A4D9EL61</accession>
<organism evidence="1 2">
    <name type="scientific">Platysternon megacephalum</name>
    <name type="common">big-headed turtle</name>
    <dbReference type="NCBI Taxonomy" id="55544"/>
    <lineage>
        <taxon>Eukaryota</taxon>
        <taxon>Metazoa</taxon>
        <taxon>Chordata</taxon>
        <taxon>Craniata</taxon>
        <taxon>Vertebrata</taxon>
        <taxon>Euteleostomi</taxon>
        <taxon>Archelosauria</taxon>
        <taxon>Testudinata</taxon>
        <taxon>Testudines</taxon>
        <taxon>Cryptodira</taxon>
        <taxon>Durocryptodira</taxon>
        <taxon>Testudinoidea</taxon>
        <taxon>Platysternidae</taxon>
        <taxon>Platysternon</taxon>
    </lineage>
</organism>
<dbReference type="EMBL" id="QXTE01000090">
    <property type="protein sequence ID" value="TFK06970.1"/>
    <property type="molecule type" value="Genomic_DNA"/>
</dbReference>
<evidence type="ECO:0000313" key="1">
    <source>
        <dbReference type="EMBL" id="TFK06970.1"/>
    </source>
</evidence>
<reference evidence="1 2" key="2">
    <citation type="submission" date="2019-04" db="EMBL/GenBank/DDBJ databases">
        <title>The genome sequence of big-headed turtle.</title>
        <authorList>
            <person name="Gong S."/>
        </authorList>
    </citation>
    <scope>NUCLEOTIDE SEQUENCE [LARGE SCALE GENOMIC DNA]</scope>
    <source>
        <strain evidence="1">DO16091913</strain>
        <tissue evidence="1">Muscle</tissue>
    </source>
</reference>
<reference evidence="1 2" key="1">
    <citation type="submission" date="2019-04" db="EMBL/GenBank/DDBJ databases">
        <title>Draft genome of the big-headed turtle Platysternon megacephalum.</title>
        <authorList>
            <person name="Gong S."/>
        </authorList>
    </citation>
    <scope>NUCLEOTIDE SEQUENCE [LARGE SCALE GENOMIC DNA]</scope>
    <source>
        <strain evidence="1">DO16091913</strain>
        <tissue evidence="1">Muscle</tissue>
    </source>
</reference>
<comment type="caution">
    <text evidence="1">The sequence shown here is derived from an EMBL/GenBank/DDBJ whole genome shotgun (WGS) entry which is preliminary data.</text>
</comment>
<sequence length="126" mass="13538">MCLANGTRIVQSLSPATPHICTAAAWRRGGRHSGRLLRHLSVYSTSGVPITEVLFTSGNAGGREQQPSSGKHVHKATPYHTPTILLLHTHALMLSASPGSPCYVTATSRADTKALWTRNMSLHSRS</sequence>
<dbReference type="AlphaFoldDB" id="A0A4D9EL61"/>
<proteinExistence type="predicted"/>
<dbReference type="Proteomes" id="UP000297703">
    <property type="component" value="Unassembled WGS sequence"/>
</dbReference>
<protein>
    <submittedName>
        <fullName evidence="1">Cyclin-A1</fullName>
    </submittedName>
</protein>
<evidence type="ECO:0000313" key="2">
    <source>
        <dbReference type="Proteomes" id="UP000297703"/>
    </source>
</evidence>